<reference evidence="2 3" key="1">
    <citation type="submission" date="2020-08" db="EMBL/GenBank/DDBJ databases">
        <title>Genomic Encyclopedia of Type Strains, Phase III (KMG-III): the genomes of soil and plant-associated and newly described type strains.</title>
        <authorList>
            <person name="Whitman W."/>
        </authorList>
    </citation>
    <scope>NUCLEOTIDE SEQUENCE [LARGE SCALE GENOMIC DNA]</scope>
    <source>
        <strain evidence="2 3">CECT 8280</strain>
    </source>
</reference>
<dbReference type="CDD" id="cd10035">
    <property type="entry name" value="UDG_like"/>
    <property type="match status" value="1"/>
</dbReference>
<dbReference type="Proteomes" id="UP000542811">
    <property type="component" value="Unassembled WGS sequence"/>
</dbReference>
<protein>
    <submittedName>
        <fullName evidence="2">Uracil-DNA glycosylase</fullName>
    </submittedName>
</protein>
<dbReference type="InterPro" id="IPR036895">
    <property type="entry name" value="Uracil-DNA_glycosylase-like_sf"/>
</dbReference>
<evidence type="ECO:0000313" key="3">
    <source>
        <dbReference type="Proteomes" id="UP000542811"/>
    </source>
</evidence>
<name>A0ABR6G1E9_9HYPH</name>
<dbReference type="Pfam" id="PF03167">
    <property type="entry name" value="UDG"/>
    <property type="match status" value="1"/>
</dbReference>
<feature type="domain" description="Uracil-DNA glycosylase-like" evidence="1">
    <location>
        <begin position="61"/>
        <end position="197"/>
    </location>
</feature>
<evidence type="ECO:0000259" key="1">
    <source>
        <dbReference type="Pfam" id="PF03167"/>
    </source>
</evidence>
<dbReference type="SUPFAM" id="SSF52141">
    <property type="entry name" value="Uracil-DNA glycosylase-like"/>
    <property type="match status" value="1"/>
</dbReference>
<dbReference type="EMBL" id="JACHXX010000001">
    <property type="protein sequence ID" value="MBB3160099.1"/>
    <property type="molecule type" value="Genomic_DNA"/>
</dbReference>
<accession>A0ABR6G1E9</accession>
<dbReference type="InterPro" id="IPR005122">
    <property type="entry name" value="Uracil-DNA_glycosylase-like"/>
</dbReference>
<proteinExistence type="predicted"/>
<comment type="caution">
    <text evidence="2">The sequence shown here is derived from an EMBL/GenBank/DDBJ whole genome shotgun (WGS) entry which is preliminary data.</text>
</comment>
<dbReference type="RefSeq" id="WP_077978522.1">
    <property type="nucleotide sequence ID" value="NZ_JACHXX010000001.1"/>
</dbReference>
<evidence type="ECO:0000313" key="2">
    <source>
        <dbReference type="EMBL" id="MBB3160099.1"/>
    </source>
</evidence>
<dbReference type="Gene3D" id="3.40.470.10">
    <property type="entry name" value="Uracil-DNA glycosylase-like domain"/>
    <property type="match status" value="1"/>
</dbReference>
<keyword evidence="3" id="KW-1185">Reference proteome</keyword>
<sequence length="226" mass="26059">MSEFRDDSEFFNSLFELELDNVFNPYKHICGFHDVENSPYVRRQNIQLFFESARSAKVSTLWIGRDLGYRGGRRTGLPLTDEGNLNRLARVMNESRFRQATRGAIWPERTARVVWDMLAEINQPVFLWNVFPYHPHGPNSEMENRSHTSRERFITAGFLKYVLDTLKPDTIVSIGRDAHTAVNSIGYNCIPVRHPSYGGQTDFIGAIAKIYNLRLLAKKATQLDLF</sequence>
<organism evidence="2 3">
    <name type="scientific">Rhizobium laguerreae</name>
    <dbReference type="NCBI Taxonomy" id="1076926"/>
    <lineage>
        <taxon>Bacteria</taxon>
        <taxon>Pseudomonadati</taxon>
        <taxon>Pseudomonadota</taxon>
        <taxon>Alphaproteobacteria</taxon>
        <taxon>Hyphomicrobiales</taxon>
        <taxon>Rhizobiaceae</taxon>
        <taxon>Rhizobium/Agrobacterium group</taxon>
        <taxon>Rhizobium</taxon>
    </lineage>
</organism>
<gene>
    <name evidence="2" type="ORF">FHS25_000531</name>
</gene>